<feature type="compositionally biased region" description="Acidic residues" evidence="2">
    <location>
        <begin position="104"/>
        <end position="116"/>
    </location>
</feature>
<dbReference type="RefSeq" id="WP_023392608.1">
    <property type="nucleotide sequence ID" value="NZ_ASGZ01000001.1"/>
</dbReference>
<name>V4J4A7_9EURY</name>
<keyword evidence="4" id="KW-1185">Reference proteome</keyword>
<dbReference type="InterPro" id="IPR012349">
    <property type="entry name" value="Split_barrel_FMN-bd"/>
</dbReference>
<proteinExistence type="predicted"/>
<dbReference type="OrthoDB" id="4669at2157"/>
<dbReference type="GO" id="GO:0005829">
    <property type="term" value="C:cytosol"/>
    <property type="evidence" value="ECO:0007669"/>
    <property type="project" value="TreeGrafter"/>
</dbReference>
<dbReference type="InterPro" id="IPR052019">
    <property type="entry name" value="F420H2_bilvrd_red/Heme_oxyg"/>
</dbReference>
<dbReference type="STRING" id="1324957.K933_00035"/>
<evidence type="ECO:0000256" key="1">
    <source>
        <dbReference type="ARBA" id="ARBA00023002"/>
    </source>
</evidence>
<accession>V4J4A7</accession>
<dbReference type="GO" id="GO:0070967">
    <property type="term" value="F:coenzyme F420 binding"/>
    <property type="evidence" value="ECO:0007669"/>
    <property type="project" value="TreeGrafter"/>
</dbReference>
<dbReference type="AlphaFoldDB" id="V4J4A7"/>
<keyword evidence="1" id="KW-0560">Oxidoreductase</keyword>
<dbReference type="InterPro" id="IPR024747">
    <property type="entry name" value="Pyridox_Oxase-rel"/>
</dbReference>
<dbReference type="SUPFAM" id="SSF50475">
    <property type="entry name" value="FMN-binding split barrel"/>
    <property type="match status" value="1"/>
</dbReference>
<dbReference type="GO" id="GO:0016627">
    <property type="term" value="F:oxidoreductase activity, acting on the CH-CH group of donors"/>
    <property type="evidence" value="ECO:0007669"/>
    <property type="project" value="TreeGrafter"/>
</dbReference>
<dbReference type="Proteomes" id="UP000017840">
    <property type="component" value="Unassembled WGS sequence"/>
</dbReference>
<dbReference type="PANTHER" id="PTHR35176">
    <property type="entry name" value="HEME OXYGENASE HI_0854-RELATED"/>
    <property type="match status" value="1"/>
</dbReference>
<evidence type="ECO:0000313" key="3">
    <source>
        <dbReference type="EMBL" id="ESP90202.1"/>
    </source>
</evidence>
<evidence type="ECO:0000313" key="4">
    <source>
        <dbReference type="Proteomes" id="UP000017840"/>
    </source>
</evidence>
<reference evidence="3 4" key="1">
    <citation type="journal article" date="2013" name="Genome Announc.">
        <title>Draft Genome Sequence of 'Candidatus Halobonum tyrrellensis' Strain G22, Isolated from the Hypersaline Waters of Lake Tyrrell, Australia.</title>
        <authorList>
            <person name="Ugalde J.A."/>
            <person name="Narasingarao P."/>
            <person name="Kuo S."/>
            <person name="Podell S."/>
            <person name="Allen E.E."/>
        </authorList>
    </citation>
    <scope>NUCLEOTIDE SEQUENCE [LARGE SCALE GENOMIC DNA]</scope>
    <source>
        <strain evidence="3 4">G22</strain>
    </source>
</reference>
<protein>
    <submittedName>
        <fullName evidence="3">Pyridoxamine 5'-phosphate oxidase-like FMN-binding protein</fullName>
    </submittedName>
</protein>
<dbReference type="Gene3D" id="2.30.110.10">
    <property type="entry name" value="Electron Transport, Fmn-binding Protein, Chain A"/>
    <property type="match status" value="1"/>
</dbReference>
<gene>
    <name evidence="3" type="ORF">K933_00035</name>
</gene>
<comment type="caution">
    <text evidence="3">The sequence shown here is derived from an EMBL/GenBank/DDBJ whole genome shotgun (WGS) entry which is preliminary data.</text>
</comment>
<dbReference type="EMBL" id="ASGZ01000001">
    <property type="protein sequence ID" value="ESP90202.1"/>
    <property type="molecule type" value="Genomic_DNA"/>
</dbReference>
<dbReference type="Pfam" id="PF12900">
    <property type="entry name" value="Pyridox_ox_2"/>
    <property type="match status" value="1"/>
</dbReference>
<organism evidence="3 4">
    <name type="scientific">Candidatus Halobonum tyrrellensis G22</name>
    <dbReference type="NCBI Taxonomy" id="1324957"/>
    <lineage>
        <taxon>Archaea</taxon>
        <taxon>Methanobacteriati</taxon>
        <taxon>Methanobacteriota</taxon>
        <taxon>Stenosarchaea group</taxon>
        <taxon>Halobacteria</taxon>
        <taxon>Halobacteriales</taxon>
        <taxon>Haloferacaceae</taxon>
        <taxon>Candidatus Halobonum</taxon>
    </lineage>
</organism>
<sequence>MTVPDAVEARIAGAPLSAHLATAVDDRPHVAPVWYVYGEGSLWLFTGGQKLRNLRSNPRVAVSVERADPDGAVRWNATLLGTARVVDDDDRVAAVEAELAETYDYDAGEGSEESDGTDGTADTGREGTDENDGTGALVEVVVASASVSVY</sequence>
<dbReference type="eggNOG" id="arCOG00520">
    <property type="taxonomic scope" value="Archaea"/>
</dbReference>
<evidence type="ECO:0000256" key="2">
    <source>
        <dbReference type="SAM" id="MobiDB-lite"/>
    </source>
</evidence>
<feature type="region of interest" description="Disordered" evidence="2">
    <location>
        <begin position="104"/>
        <end position="136"/>
    </location>
</feature>
<dbReference type="PANTHER" id="PTHR35176:SF6">
    <property type="entry name" value="HEME OXYGENASE HI_0854-RELATED"/>
    <property type="match status" value="1"/>
</dbReference>